<dbReference type="EMBL" id="JBHTIS010000304">
    <property type="protein sequence ID" value="MFD1045452.1"/>
    <property type="molecule type" value="Genomic_DNA"/>
</dbReference>
<proteinExistence type="predicted"/>
<keyword evidence="3" id="KW-1185">Reference proteome</keyword>
<accession>A0ABW3M499</accession>
<gene>
    <name evidence="2" type="ORF">ACFQ1S_07555</name>
</gene>
<evidence type="ECO:0000313" key="2">
    <source>
        <dbReference type="EMBL" id="MFD1045452.1"/>
    </source>
</evidence>
<dbReference type="InterPro" id="IPR037523">
    <property type="entry name" value="VOC_core"/>
</dbReference>
<sequence length="121" mass="13135">MGIQLNHIIVPAHDKHVSAKFLADVLGVEVAGEAGPFVQVAVDNGVTLDFMDANGFAEHHCAFLVGEEEFDAAYQRIKDQGIPYWADPFHQQPGKTNTMNGGKGLYFSDPAGHNMEILTVP</sequence>
<dbReference type="Pfam" id="PF00903">
    <property type="entry name" value="Glyoxalase"/>
    <property type="match status" value="1"/>
</dbReference>
<evidence type="ECO:0000313" key="3">
    <source>
        <dbReference type="Proteomes" id="UP001597045"/>
    </source>
</evidence>
<dbReference type="PROSITE" id="PS51819">
    <property type="entry name" value="VOC"/>
    <property type="match status" value="1"/>
</dbReference>
<evidence type="ECO:0000259" key="1">
    <source>
        <dbReference type="PROSITE" id="PS51819"/>
    </source>
</evidence>
<feature type="domain" description="VOC" evidence="1">
    <location>
        <begin position="4"/>
        <end position="120"/>
    </location>
</feature>
<comment type="caution">
    <text evidence="2">The sequence shown here is derived from an EMBL/GenBank/DDBJ whole genome shotgun (WGS) entry which is preliminary data.</text>
</comment>
<name>A0ABW3M499_9PSEU</name>
<dbReference type="Proteomes" id="UP001597045">
    <property type="component" value="Unassembled WGS sequence"/>
</dbReference>
<dbReference type="CDD" id="cd08351">
    <property type="entry name" value="ChaP_like"/>
    <property type="match status" value="1"/>
</dbReference>
<reference evidence="3" key="1">
    <citation type="journal article" date="2019" name="Int. J. Syst. Evol. Microbiol.">
        <title>The Global Catalogue of Microorganisms (GCM) 10K type strain sequencing project: providing services to taxonomists for standard genome sequencing and annotation.</title>
        <authorList>
            <consortium name="The Broad Institute Genomics Platform"/>
            <consortium name="The Broad Institute Genome Sequencing Center for Infectious Disease"/>
            <person name="Wu L."/>
            <person name="Ma J."/>
        </authorList>
    </citation>
    <scope>NUCLEOTIDE SEQUENCE [LARGE SCALE GENOMIC DNA]</scope>
    <source>
        <strain evidence="3">JCM 31486</strain>
    </source>
</reference>
<organism evidence="2 3">
    <name type="scientific">Kibdelosporangium lantanae</name>
    <dbReference type="NCBI Taxonomy" id="1497396"/>
    <lineage>
        <taxon>Bacteria</taxon>
        <taxon>Bacillati</taxon>
        <taxon>Actinomycetota</taxon>
        <taxon>Actinomycetes</taxon>
        <taxon>Pseudonocardiales</taxon>
        <taxon>Pseudonocardiaceae</taxon>
        <taxon>Kibdelosporangium</taxon>
    </lineage>
</organism>
<dbReference type="SUPFAM" id="SSF54593">
    <property type="entry name" value="Glyoxalase/Bleomycin resistance protein/Dihydroxybiphenyl dioxygenase"/>
    <property type="match status" value="1"/>
</dbReference>
<dbReference type="Gene3D" id="3.10.180.10">
    <property type="entry name" value="2,3-Dihydroxybiphenyl 1,2-Dioxygenase, domain 1"/>
    <property type="match status" value="1"/>
</dbReference>
<dbReference type="InterPro" id="IPR004360">
    <property type="entry name" value="Glyas_Fos-R_dOase_dom"/>
</dbReference>
<dbReference type="InterPro" id="IPR029068">
    <property type="entry name" value="Glyas_Bleomycin-R_OHBP_Dase"/>
</dbReference>
<protein>
    <submittedName>
        <fullName evidence="2">VOC family protein</fullName>
    </submittedName>
</protein>